<dbReference type="PANTHER" id="PTHR13680:SF5">
    <property type="entry name" value="CDGSH IRON-SULFUR DOMAIN-CONTAINING PROTEIN 1"/>
    <property type="match status" value="1"/>
</dbReference>
<evidence type="ECO:0000313" key="15">
    <source>
        <dbReference type="Proteomes" id="UP000037069"/>
    </source>
</evidence>
<dbReference type="GO" id="GO:0005741">
    <property type="term" value="C:mitochondrial outer membrane"/>
    <property type="evidence" value="ECO:0007669"/>
    <property type="project" value="TreeGrafter"/>
</dbReference>
<dbReference type="Pfam" id="PF10660">
    <property type="entry name" value="MitoNEET_N"/>
    <property type="match status" value="1"/>
</dbReference>
<evidence type="ECO:0000256" key="6">
    <source>
        <dbReference type="ARBA" id="ARBA00022824"/>
    </source>
</evidence>
<keyword evidence="8 11" id="KW-0408">Iron</keyword>
<keyword evidence="3 11" id="KW-0812">Transmembrane</keyword>
<evidence type="ECO:0000256" key="9">
    <source>
        <dbReference type="ARBA" id="ARBA00023014"/>
    </source>
</evidence>
<keyword evidence="6 11" id="KW-0256">Endoplasmic reticulum</keyword>
<dbReference type="EMBL" id="JRES01001565">
    <property type="protein sequence ID" value="KNC22034.1"/>
    <property type="molecule type" value="Genomic_DNA"/>
</dbReference>
<feature type="region of interest" description="Disordered" evidence="12">
    <location>
        <begin position="115"/>
        <end position="134"/>
    </location>
</feature>
<organism evidence="14 15">
    <name type="scientific">Lucilia cuprina</name>
    <name type="common">Green bottle fly</name>
    <name type="synonym">Australian sheep blowfly</name>
    <dbReference type="NCBI Taxonomy" id="7375"/>
    <lineage>
        <taxon>Eukaryota</taxon>
        <taxon>Metazoa</taxon>
        <taxon>Ecdysozoa</taxon>
        <taxon>Arthropoda</taxon>
        <taxon>Hexapoda</taxon>
        <taxon>Insecta</taxon>
        <taxon>Pterygota</taxon>
        <taxon>Neoptera</taxon>
        <taxon>Endopterygota</taxon>
        <taxon>Diptera</taxon>
        <taxon>Brachycera</taxon>
        <taxon>Muscomorpha</taxon>
        <taxon>Oestroidea</taxon>
        <taxon>Calliphoridae</taxon>
        <taxon>Luciliinae</taxon>
        <taxon>Lucilia</taxon>
    </lineage>
</organism>
<accession>A0A0L0BS34</accession>
<dbReference type="Proteomes" id="UP000037069">
    <property type="component" value="Unassembled WGS sequence"/>
</dbReference>
<dbReference type="GO" id="GO:0051537">
    <property type="term" value="F:2 iron, 2 sulfur cluster binding"/>
    <property type="evidence" value="ECO:0007669"/>
    <property type="project" value="UniProtKB-UniRule"/>
</dbReference>
<dbReference type="GO" id="GO:0005789">
    <property type="term" value="C:endoplasmic reticulum membrane"/>
    <property type="evidence" value="ECO:0007669"/>
    <property type="project" value="UniProtKB-SubCell"/>
</dbReference>
<evidence type="ECO:0000256" key="3">
    <source>
        <dbReference type="ARBA" id="ARBA00022692"/>
    </source>
</evidence>
<name>A0A0L0BS34_LUCCU</name>
<keyword evidence="7 11" id="KW-1133">Transmembrane helix</keyword>
<evidence type="ECO:0000256" key="7">
    <source>
        <dbReference type="ARBA" id="ARBA00022989"/>
    </source>
</evidence>
<keyword evidence="4 11" id="KW-0001">2Fe-2S</keyword>
<dbReference type="SMART" id="SM00704">
    <property type="entry name" value="ZnF_CDGSH"/>
    <property type="match status" value="1"/>
</dbReference>
<dbReference type="GO" id="GO:0010506">
    <property type="term" value="P:regulation of autophagy"/>
    <property type="evidence" value="ECO:0007669"/>
    <property type="project" value="UniProtKB-UniRule"/>
</dbReference>
<dbReference type="GO" id="GO:0046872">
    <property type="term" value="F:metal ion binding"/>
    <property type="evidence" value="ECO:0007669"/>
    <property type="project" value="UniProtKB-UniRule"/>
</dbReference>
<protein>
    <recommendedName>
        <fullName evidence="11">CDGSH iron-sulfur domain-containing protein 2 homologue</fullName>
    </recommendedName>
</protein>
<dbReference type="AlphaFoldDB" id="A0A0L0BS34"/>
<dbReference type="Gene3D" id="3.40.5.90">
    <property type="entry name" value="CDGSH iron-sulfur domain, mitoNEET-type"/>
    <property type="match status" value="1"/>
</dbReference>
<dbReference type="InterPro" id="IPR042216">
    <property type="entry name" value="MitoNEET_CISD"/>
</dbReference>
<keyword evidence="9 11" id="KW-0411">Iron-sulfur</keyword>
<comment type="cofactor">
    <cofactor evidence="11">
        <name>[2Fe-2S] cluster</name>
        <dbReference type="ChEBI" id="CHEBI:190135"/>
    </cofactor>
    <text evidence="11">Binds 1 [2Fe-2S] cluster.</text>
</comment>
<evidence type="ECO:0000256" key="1">
    <source>
        <dbReference type="ARBA" id="ARBA00004389"/>
    </source>
</evidence>
<comment type="caution">
    <text evidence="14">The sequence shown here is derived from an EMBL/GenBank/DDBJ whole genome shotgun (WGS) entry which is preliminary data.</text>
</comment>
<keyword evidence="15" id="KW-1185">Reference proteome</keyword>
<reference evidence="14 15" key="1">
    <citation type="journal article" date="2015" name="Nat. Commun.">
        <title>Lucilia cuprina genome unlocks parasitic fly biology to underpin future interventions.</title>
        <authorList>
            <person name="Anstead C.A."/>
            <person name="Korhonen P.K."/>
            <person name="Young N.D."/>
            <person name="Hall R.S."/>
            <person name="Jex A.R."/>
            <person name="Murali S.C."/>
            <person name="Hughes D.S."/>
            <person name="Lee S.F."/>
            <person name="Perry T."/>
            <person name="Stroehlein A.J."/>
            <person name="Ansell B.R."/>
            <person name="Breugelmans B."/>
            <person name="Hofmann A."/>
            <person name="Qu J."/>
            <person name="Dugan S."/>
            <person name="Lee S.L."/>
            <person name="Chao H."/>
            <person name="Dinh H."/>
            <person name="Han Y."/>
            <person name="Doddapaneni H.V."/>
            <person name="Worley K.C."/>
            <person name="Muzny D.M."/>
            <person name="Ioannidis P."/>
            <person name="Waterhouse R.M."/>
            <person name="Zdobnov E.M."/>
            <person name="James P.J."/>
            <person name="Bagnall N.H."/>
            <person name="Kotze A.C."/>
            <person name="Gibbs R.A."/>
            <person name="Richards S."/>
            <person name="Batterham P."/>
            <person name="Gasser R.B."/>
        </authorList>
    </citation>
    <scope>NUCLEOTIDE SEQUENCE [LARGE SCALE GENOMIC DNA]</scope>
    <source>
        <strain evidence="14 15">LS</strain>
        <tissue evidence="14">Full body</tissue>
    </source>
</reference>
<dbReference type="InterPro" id="IPR045131">
    <property type="entry name" value="CISD1/2"/>
</dbReference>
<dbReference type="OrthoDB" id="449252at2759"/>
<keyword evidence="10 11" id="KW-0472">Membrane</keyword>
<evidence type="ECO:0000256" key="12">
    <source>
        <dbReference type="SAM" id="MobiDB-lite"/>
    </source>
</evidence>
<evidence type="ECO:0000256" key="10">
    <source>
        <dbReference type="ARBA" id="ARBA00023136"/>
    </source>
</evidence>
<comment type="subcellular location">
    <subcellularLocation>
        <location evidence="1 11">Endoplasmic reticulum membrane</location>
        <topology evidence="1 11">Single-pass membrane protein</topology>
    </subcellularLocation>
</comment>
<evidence type="ECO:0000256" key="2">
    <source>
        <dbReference type="ARBA" id="ARBA00008624"/>
    </source>
</evidence>
<evidence type="ECO:0000313" key="14">
    <source>
        <dbReference type="EMBL" id="KNC22034.1"/>
    </source>
</evidence>
<evidence type="ECO:0000259" key="13">
    <source>
        <dbReference type="SMART" id="SM00704"/>
    </source>
</evidence>
<evidence type="ECO:0000256" key="8">
    <source>
        <dbReference type="ARBA" id="ARBA00023004"/>
    </source>
</evidence>
<keyword evidence="5 11" id="KW-0479">Metal-binding</keyword>
<gene>
    <name evidence="14" type="ORF">FF38_14215</name>
</gene>
<dbReference type="InterPro" id="IPR019610">
    <property type="entry name" value="FeS-contain_mitoNEET_N"/>
</dbReference>
<dbReference type="PANTHER" id="PTHR13680">
    <property type="entry name" value="CDGSH IRON-SULFUR DOMAIN-CONTAINING PROTEIN 1"/>
    <property type="match status" value="1"/>
</dbReference>
<dbReference type="InterPro" id="IPR018967">
    <property type="entry name" value="FeS-contain_CDGSH-typ"/>
</dbReference>
<comment type="similarity">
    <text evidence="2 11">Belongs to the CISD protein family. CISD2 subfamily.</text>
</comment>
<feature type="domain" description="Iron-binding zinc finger CDGSH type" evidence="13">
    <location>
        <begin position="82"/>
        <end position="120"/>
    </location>
</feature>
<evidence type="ECO:0000256" key="5">
    <source>
        <dbReference type="ARBA" id="ARBA00022723"/>
    </source>
</evidence>
<evidence type="ECO:0000256" key="4">
    <source>
        <dbReference type="ARBA" id="ARBA00022714"/>
    </source>
</evidence>
<dbReference type="STRING" id="7375.A0A0L0BS34"/>
<dbReference type="Pfam" id="PF09360">
    <property type="entry name" value="zf-CDGSH"/>
    <property type="match status" value="1"/>
</dbReference>
<dbReference type="OMA" id="QIRKHEP"/>
<proteinExistence type="inferred from homology"/>
<sequence>MNSISGLVKETLPNYLSSLPVPDTFSGWFKLSFKDWLSLIPPTAVAAGIGYTIYLAYCPAARKGGCPKAGICNQSVRKHEAKVVDMIDIENIAEKAAFCRCWKTKNWPYCDGSHGEHNKQTGDNVGPVVLKRNS</sequence>
<evidence type="ECO:0000256" key="11">
    <source>
        <dbReference type="RuleBase" id="RU369084"/>
    </source>
</evidence>
<feature type="transmembrane region" description="Helical" evidence="11">
    <location>
        <begin position="36"/>
        <end position="57"/>
    </location>
</feature>